<feature type="compositionally biased region" description="Polar residues" evidence="2">
    <location>
        <begin position="626"/>
        <end position="641"/>
    </location>
</feature>
<evidence type="ECO:0000256" key="2">
    <source>
        <dbReference type="SAM" id="MobiDB-lite"/>
    </source>
</evidence>
<proteinExistence type="predicted"/>
<feature type="compositionally biased region" description="Polar residues" evidence="2">
    <location>
        <begin position="526"/>
        <end position="543"/>
    </location>
</feature>
<comment type="caution">
    <text evidence="4">The sequence shown here is derived from an EMBL/GenBank/DDBJ whole genome shotgun (WGS) entry which is preliminary data.</text>
</comment>
<keyword evidence="5" id="KW-1185">Reference proteome</keyword>
<reference evidence="4" key="1">
    <citation type="journal article" date="2021" name="Sci. Adv.">
        <title>The American lobster genome reveals insights on longevity, neural, and immune adaptations.</title>
        <authorList>
            <person name="Polinski J.M."/>
            <person name="Zimin A.V."/>
            <person name="Clark K.F."/>
            <person name="Kohn A.B."/>
            <person name="Sadowski N."/>
            <person name="Timp W."/>
            <person name="Ptitsyn A."/>
            <person name="Khanna P."/>
            <person name="Romanova D.Y."/>
            <person name="Williams P."/>
            <person name="Greenwood S.J."/>
            <person name="Moroz L.L."/>
            <person name="Walt D.R."/>
            <person name="Bodnar A.G."/>
        </authorList>
    </citation>
    <scope>NUCLEOTIDE SEQUENCE</scope>
    <source>
        <strain evidence="4">GMGI-L3</strain>
    </source>
</reference>
<feature type="region of interest" description="Disordered" evidence="2">
    <location>
        <begin position="517"/>
        <end position="543"/>
    </location>
</feature>
<dbReference type="PROSITE" id="PS50157">
    <property type="entry name" value="ZINC_FINGER_C2H2_2"/>
    <property type="match status" value="1"/>
</dbReference>
<dbReference type="OrthoDB" id="6288734at2759"/>
<keyword evidence="1" id="KW-0479">Metal-binding</keyword>
<feature type="region of interest" description="Disordered" evidence="2">
    <location>
        <begin position="599"/>
        <end position="712"/>
    </location>
</feature>
<keyword evidence="1" id="KW-0862">Zinc</keyword>
<dbReference type="EMBL" id="JAHLQT010029499">
    <property type="protein sequence ID" value="KAG7161326.1"/>
    <property type="molecule type" value="Genomic_DNA"/>
</dbReference>
<evidence type="ECO:0000313" key="5">
    <source>
        <dbReference type="Proteomes" id="UP000747542"/>
    </source>
</evidence>
<feature type="compositionally biased region" description="Basic and acidic residues" evidence="2">
    <location>
        <begin position="1456"/>
        <end position="1469"/>
    </location>
</feature>
<gene>
    <name evidence="4" type="ORF">Hamer_G013955</name>
</gene>
<organism evidence="4 5">
    <name type="scientific">Homarus americanus</name>
    <name type="common">American lobster</name>
    <dbReference type="NCBI Taxonomy" id="6706"/>
    <lineage>
        <taxon>Eukaryota</taxon>
        <taxon>Metazoa</taxon>
        <taxon>Ecdysozoa</taxon>
        <taxon>Arthropoda</taxon>
        <taxon>Crustacea</taxon>
        <taxon>Multicrustacea</taxon>
        <taxon>Malacostraca</taxon>
        <taxon>Eumalacostraca</taxon>
        <taxon>Eucarida</taxon>
        <taxon>Decapoda</taxon>
        <taxon>Pleocyemata</taxon>
        <taxon>Astacidea</taxon>
        <taxon>Nephropoidea</taxon>
        <taxon>Nephropidae</taxon>
        <taxon>Homarus</taxon>
    </lineage>
</organism>
<dbReference type="GO" id="GO:0008270">
    <property type="term" value="F:zinc ion binding"/>
    <property type="evidence" value="ECO:0007669"/>
    <property type="project" value="UniProtKB-KW"/>
</dbReference>
<evidence type="ECO:0000259" key="3">
    <source>
        <dbReference type="PROSITE" id="PS50157"/>
    </source>
</evidence>
<feature type="region of interest" description="Disordered" evidence="2">
    <location>
        <begin position="1441"/>
        <end position="1469"/>
    </location>
</feature>
<keyword evidence="1" id="KW-0863">Zinc-finger</keyword>
<dbReference type="Proteomes" id="UP000747542">
    <property type="component" value="Unassembled WGS sequence"/>
</dbReference>
<protein>
    <recommendedName>
        <fullName evidence="3">C2H2-type domain-containing protein</fullName>
    </recommendedName>
</protein>
<feature type="region of interest" description="Disordered" evidence="2">
    <location>
        <begin position="124"/>
        <end position="147"/>
    </location>
</feature>
<name>A0A8J5JP14_HOMAM</name>
<feature type="region of interest" description="Disordered" evidence="2">
    <location>
        <begin position="78"/>
        <end position="104"/>
    </location>
</feature>
<evidence type="ECO:0000256" key="1">
    <source>
        <dbReference type="PROSITE-ProRule" id="PRU00042"/>
    </source>
</evidence>
<accession>A0A8J5JP14</accession>
<feature type="compositionally biased region" description="Polar residues" evidence="2">
    <location>
        <begin position="679"/>
        <end position="691"/>
    </location>
</feature>
<evidence type="ECO:0000313" key="4">
    <source>
        <dbReference type="EMBL" id="KAG7161326.1"/>
    </source>
</evidence>
<feature type="domain" description="C2H2-type" evidence="3">
    <location>
        <begin position="60"/>
        <end position="87"/>
    </location>
</feature>
<sequence>MMLLDLITPRFLQDYDKAFPDGRGRDATKKLLLSPSAHTGERKGTNGTKAMFQPPATDIYLCDKCENEFYSLREVQTHEKQCRGDVPSSPAVPSPEPDLIDDEPEPAGQVPFLSYFNLQPAKHTGVEPYMSPRKRSTSSPPRKIPGPMYPRYDSIAISSPLGRFLFANSKFRNKYQASQHYVMRYERHLHATRHTDVNSGRERCNNRWIVVWRDRKEEQPWVHLYCFTSGQRQERRITINTGLNRGSRRLMRLCRPVKIVLKRLKKSPDNRLKQVEESTAPCIDLTVENQMDHRWTLDGYSNLPVNNRLPDSRAQLYTNESYEASSSGRAVGTTQWLHGIQPLCGPGGSGILSPGGMFNSSLTPKHIDQLGIHELNPNATFQQNSLKMIPLPSPRNQPLLTSEQIILQSILSQKAQMQKVASNNVMSQSLIYPVEGTGVPMKLKDSSPADISIIPLNSIALHNSSNKQLNSDKLKPLSRRKYGICDQQSSVQGFTVSEQSSNNSRVGVPVPNEALLRSPGYHRGQNKQITSTHSESLPKGNQNIYSHIVPDVSERNSNSVPINNTNVSLSNVSHTKTISCIEIIDLSSDDDDVVRARGQSEADNAPQQLDGLACYPHTGAKVPDSSDYSLPKNGNSHWSSKQKSHCGAGRVGDLATNGQPPNVPPNIATLPVPHVLFLPNNTVSPSASQGPETKGNSRKRKSQEPQCGGGKTLILDISNTRVNVSSNGSVRHVPLPSRGCTRISPEEDDQVVVIPKEIIPVTQEELSTAHVNAVPLTEANFHRVSNQNGAFGNKKYAHENSKMFRVDKDISFKSPFHIAEDNSFNIISIKERQMKCKKTEETMTPEKGMMINPNKHFPVIGTPVGGLINSIVNTVSKGVEFFKSLVGTEGNGDCRHYSNGKISESENSLLKLHREQSILGKSVKKKDNDRLEAEGVTFSACLFREKRSPLEVRKLLHDECRELKCKGLGELRQLDLQDTRLTRRSVERYTPSRARRKNICVLENREDLNPLSKYEIKPVNMSKMSATDSCNLGTIPESNKVTTANIHHLGPSSISREGTSGCTDENGNSASYMKLGVESNDNCPIGTVTRELKFEEFSENKKIYSGTKASECILHGKERSQSNDGRTLVETYNSKPVKKLVPSVSFLRSKVVFYKKSSITAGGLKNISRGGRKRFSISKRELLNLATDEWKEMRKRGFHPVKNMRPVLNKVIHTENHIPQTDRLSTSVATLLNMYGVEEPKKKYKKMSKEKKVSKEIRALVQDEWKEMSRMGFRLSELPEIRRAMLRSTQYDKVNSPKGDEVGVSPTVHSDARLEFMGKTAEECGALQAQTPNPEDPRKDKHFIEIGKIITSDSGTSESLVLNTVKTCTGESNVTIKDGVVSEIPSESVARTGAGSKKKRYPSLIRELCNLGRDEYKELRGTGFHPADLVGSEKVKYLNASSDEEDDPSYFSKTESPIEKHEPYMREREKKKVSLKISRELSGLLSDECKELKDLRGSLKKFKSYNSKQRVKGEARTQTGYRKLRAIRSVLPTTSLHTSSAVISESGVAGNSTKKRMWCQTRSTRSQVNHVLSNIEVFTPRSSHRQILRSETAMCVLNYHIPNIN</sequence>
<dbReference type="InterPro" id="IPR013087">
    <property type="entry name" value="Znf_C2H2_type"/>
</dbReference>